<protein>
    <submittedName>
        <fullName evidence="2">Uncharacterized protein</fullName>
    </submittedName>
</protein>
<dbReference type="EMBL" id="CP047493">
    <property type="protein sequence ID" value="UXW01983.1"/>
    <property type="molecule type" value="Genomic_DNA"/>
</dbReference>
<keyword evidence="1" id="KW-0812">Transmembrane</keyword>
<keyword evidence="1" id="KW-0472">Membrane</keyword>
<reference evidence="2" key="1">
    <citation type="submission" date="2015-01" db="EMBL/GenBank/DDBJ databases">
        <authorList>
            <person name="Midha S."/>
            <person name="Anil M.G."/>
            <person name="Mishra D."/>
            <person name="Brahma K."/>
            <person name="Laha G.S."/>
            <person name="Sundaram R.M."/>
            <person name="Sonti R.V."/>
            <person name="Patil P.B."/>
        </authorList>
    </citation>
    <scope>NUCLEOTIDE SEQUENCE</scope>
    <source>
        <strain evidence="2">IXO792</strain>
    </source>
</reference>
<name>A0AAJ5MD31_XANOO</name>
<keyword evidence="1" id="KW-1133">Transmembrane helix</keyword>
<feature type="transmembrane region" description="Helical" evidence="1">
    <location>
        <begin position="24"/>
        <end position="46"/>
    </location>
</feature>
<dbReference type="Proteomes" id="UP000187097">
    <property type="component" value="Chromosome"/>
</dbReference>
<sequence length="52" mass="5714">MRTDVHGGIVSMQWINNLKLMPKLMLAFGIVLLIMLVQGIIAYSGLASLNID</sequence>
<organism evidence="2 3">
    <name type="scientific">Xanthomonas oryzae pv. oryzae</name>
    <dbReference type="NCBI Taxonomy" id="64187"/>
    <lineage>
        <taxon>Bacteria</taxon>
        <taxon>Pseudomonadati</taxon>
        <taxon>Pseudomonadota</taxon>
        <taxon>Gammaproteobacteria</taxon>
        <taxon>Lysobacterales</taxon>
        <taxon>Lysobacteraceae</taxon>
        <taxon>Xanthomonas</taxon>
    </lineage>
</organism>
<evidence type="ECO:0000256" key="1">
    <source>
        <dbReference type="SAM" id="Phobius"/>
    </source>
</evidence>
<accession>A0AAJ5MD31</accession>
<evidence type="ECO:0000313" key="3">
    <source>
        <dbReference type="Proteomes" id="UP000187097"/>
    </source>
</evidence>
<dbReference type="AlphaFoldDB" id="A0AAJ5MD31"/>
<reference evidence="2" key="2">
    <citation type="submission" date="2020-01" db="EMBL/GenBank/DDBJ databases">
        <title>Complete genome investigation of Xanthomonas oryzae strains.</title>
        <authorList>
            <person name="Kaur A."/>
            <person name="Bansal K."/>
            <person name="Patil P.B."/>
        </authorList>
    </citation>
    <scope>NUCLEOTIDE SEQUENCE</scope>
    <source>
        <strain evidence="2">IXO792</strain>
    </source>
</reference>
<proteinExistence type="predicted"/>
<evidence type="ECO:0000313" key="2">
    <source>
        <dbReference type="EMBL" id="UXW01983.1"/>
    </source>
</evidence>
<gene>
    <name evidence="2" type="ORF">IXO792_14270</name>
</gene>